<dbReference type="Proteomes" id="UP000605784">
    <property type="component" value="Unassembled WGS sequence"/>
</dbReference>
<keyword evidence="3" id="KW-1185">Reference proteome</keyword>
<dbReference type="EMBL" id="BMOU01000004">
    <property type="protein sequence ID" value="GGN96766.1"/>
    <property type="molecule type" value="Genomic_DNA"/>
</dbReference>
<feature type="transmembrane region" description="Helical" evidence="1">
    <location>
        <begin position="12"/>
        <end position="34"/>
    </location>
</feature>
<reference evidence="2" key="1">
    <citation type="journal article" date="2014" name="Int. J. Syst. Evol. Microbiol.">
        <title>Complete genome sequence of Corynebacterium casei LMG S-19264T (=DSM 44701T), isolated from a smear-ripened cheese.</title>
        <authorList>
            <consortium name="US DOE Joint Genome Institute (JGI-PGF)"/>
            <person name="Walter F."/>
            <person name="Albersmeier A."/>
            <person name="Kalinowski J."/>
            <person name="Ruckert C."/>
        </authorList>
    </citation>
    <scope>NUCLEOTIDE SEQUENCE</scope>
    <source>
        <strain evidence="2">JCM 17820</strain>
    </source>
</reference>
<sequence length="147" mass="15908">MHNRAVSTTLSYTLTLSISALLITGLLVAGTDYVNDRREQVVREELTIIGHQVASDLSRADRLVRAGQSPTVRMNQTFPDRVSGSSYDVAVENQETLVLTSTDPEVSVTVSLEVKTDLRSGSTADGGVVQIWYDKGPSPSELVITDV</sequence>
<keyword evidence="1" id="KW-0472">Membrane</keyword>
<keyword evidence="1" id="KW-0812">Transmembrane</keyword>
<dbReference type="RefSeq" id="WP_188998324.1">
    <property type="nucleotide sequence ID" value="NZ_BMOU01000004.1"/>
</dbReference>
<proteinExistence type="predicted"/>
<protein>
    <submittedName>
        <fullName evidence="2">Uncharacterized protein</fullName>
    </submittedName>
</protein>
<evidence type="ECO:0000256" key="1">
    <source>
        <dbReference type="SAM" id="Phobius"/>
    </source>
</evidence>
<gene>
    <name evidence="2" type="ORF">GCM10009030_25430</name>
</gene>
<organism evidence="2 3">
    <name type="scientific">Haloarcula pellucida</name>
    <dbReference type="NCBI Taxonomy" id="1427151"/>
    <lineage>
        <taxon>Archaea</taxon>
        <taxon>Methanobacteriati</taxon>
        <taxon>Methanobacteriota</taxon>
        <taxon>Stenosarchaea group</taxon>
        <taxon>Halobacteria</taxon>
        <taxon>Halobacteriales</taxon>
        <taxon>Haloarculaceae</taxon>
        <taxon>Haloarcula</taxon>
    </lineage>
</organism>
<reference evidence="2" key="2">
    <citation type="submission" date="2020-09" db="EMBL/GenBank/DDBJ databases">
        <authorList>
            <person name="Sun Q."/>
            <person name="Ohkuma M."/>
        </authorList>
    </citation>
    <scope>NUCLEOTIDE SEQUENCE</scope>
    <source>
        <strain evidence="2">JCM 17820</strain>
    </source>
</reference>
<comment type="caution">
    <text evidence="2">The sequence shown here is derived from an EMBL/GenBank/DDBJ whole genome shotgun (WGS) entry which is preliminary data.</text>
</comment>
<dbReference type="AlphaFoldDB" id="A0A830GP76"/>
<evidence type="ECO:0000313" key="2">
    <source>
        <dbReference type="EMBL" id="GGN96766.1"/>
    </source>
</evidence>
<dbReference type="InterPro" id="IPR055690">
    <property type="entry name" value="DUF7266"/>
</dbReference>
<dbReference type="Pfam" id="PF23928">
    <property type="entry name" value="DUF7266"/>
    <property type="match status" value="1"/>
</dbReference>
<name>A0A830GP76_9EURY</name>
<keyword evidence="1" id="KW-1133">Transmembrane helix</keyword>
<evidence type="ECO:0000313" key="3">
    <source>
        <dbReference type="Proteomes" id="UP000605784"/>
    </source>
</evidence>
<accession>A0A830GP76</accession>